<gene>
    <name evidence="2" type="ORF">ENT82_03375</name>
    <name evidence="1" type="ORF">ENU43_05300</name>
</gene>
<organism evidence="2">
    <name type="scientific">Caldiarchaeum subterraneum</name>
    <dbReference type="NCBI Taxonomy" id="311458"/>
    <lineage>
        <taxon>Archaea</taxon>
        <taxon>Nitrososphaerota</taxon>
        <taxon>Candidatus Caldarchaeales</taxon>
        <taxon>Candidatus Caldarchaeaceae</taxon>
        <taxon>Candidatus Caldarchaeum</taxon>
    </lineage>
</organism>
<sequence>MQMSSDYIKRMSDALRSGAKMLSEVCPVCSSPLFEIGGEMRCLRCDKPVVRVREESEVYVASTPLVLTQLENAIVAKLDALTALLQQTTEPEEIKQLSETLSSLVKLFHESRKLGETFRKQ</sequence>
<dbReference type="AlphaFoldDB" id="A0A7C4I6E2"/>
<evidence type="ECO:0000313" key="1">
    <source>
        <dbReference type="EMBL" id="HGL41060.1"/>
    </source>
</evidence>
<accession>A0A7C4I6E2</accession>
<evidence type="ECO:0000313" key="2">
    <source>
        <dbReference type="EMBL" id="HGN90155.1"/>
    </source>
</evidence>
<dbReference type="EMBL" id="DTAD01000034">
    <property type="protein sequence ID" value="HGN90155.1"/>
    <property type="molecule type" value="Genomic_DNA"/>
</dbReference>
<dbReference type="Pfam" id="PF06677">
    <property type="entry name" value="Auto_anti-p27"/>
    <property type="match status" value="1"/>
</dbReference>
<proteinExistence type="predicted"/>
<evidence type="ECO:0008006" key="3">
    <source>
        <dbReference type="Google" id="ProtNLM"/>
    </source>
</evidence>
<comment type="caution">
    <text evidence="2">The sequence shown here is derived from an EMBL/GenBank/DDBJ whole genome shotgun (WGS) entry which is preliminary data.</text>
</comment>
<protein>
    <recommendedName>
        <fullName evidence="3">Sjogrens syndrome scleroderma autoantigen 1</fullName>
    </recommendedName>
</protein>
<dbReference type="EMBL" id="DTCM01000066">
    <property type="protein sequence ID" value="HGL41060.1"/>
    <property type="molecule type" value="Genomic_DNA"/>
</dbReference>
<name>A0A7C4I6E2_CALS0</name>
<reference evidence="2" key="1">
    <citation type="journal article" date="2020" name="mSystems">
        <title>Genome- and Community-Level Interaction Insights into Carbon Utilization and Element Cycling Functions of Hydrothermarchaeota in Hydrothermal Sediment.</title>
        <authorList>
            <person name="Zhou Z."/>
            <person name="Liu Y."/>
            <person name="Xu W."/>
            <person name="Pan J."/>
            <person name="Luo Z.H."/>
            <person name="Li M."/>
        </authorList>
    </citation>
    <scope>NUCLEOTIDE SEQUENCE [LARGE SCALE GENOMIC DNA]</scope>
    <source>
        <strain evidence="2">SpSt-613</strain>
        <strain evidence="1">SpSt-669</strain>
    </source>
</reference>
<dbReference type="InterPro" id="IPR009563">
    <property type="entry name" value="SSSCA1"/>
</dbReference>